<dbReference type="GO" id="GO:0005576">
    <property type="term" value="C:extracellular region"/>
    <property type="evidence" value="ECO:0007669"/>
    <property type="project" value="UniProtKB-SubCell"/>
</dbReference>
<dbReference type="InterPro" id="IPR005103">
    <property type="entry name" value="AA9_LPMO"/>
</dbReference>
<dbReference type="GO" id="GO:0016787">
    <property type="term" value="F:hydrolase activity"/>
    <property type="evidence" value="ECO:0007669"/>
    <property type="project" value="UniProtKB-KW"/>
</dbReference>
<protein>
    <submittedName>
        <fullName evidence="8">Glycosyl hydrolase family 61-domain-containing protein</fullName>
    </submittedName>
</protein>
<evidence type="ECO:0000313" key="8">
    <source>
        <dbReference type="EMBL" id="KAB8075858.1"/>
    </source>
</evidence>
<feature type="signal peptide" evidence="6">
    <location>
        <begin position="1"/>
        <end position="19"/>
    </location>
</feature>
<feature type="chain" id="PRO_5024915306" evidence="6">
    <location>
        <begin position="20"/>
        <end position="325"/>
    </location>
</feature>
<evidence type="ECO:0000256" key="6">
    <source>
        <dbReference type="SAM" id="SignalP"/>
    </source>
</evidence>
<comment type="cofactor">
    <cofactor evidence="1">
        <name>Cu(2+)</name>
        <dbReference type="ChEBI" id="CHEBI:29036"/>
    </cofactor>
</comment>
<dbReference type="PANTHER" id="PTHR33353">
    <property type="entry name" value="PUTATIVE (AFU_ORTHOLOGUE AFUA_1G12560)-RELATED"/>
    <property type="match status" value="1"/>
</dbReference>
<keyword evidence="4" id="KW-1015">Disulfide bond</keyword>
<evidence type="ECO:0000256" key="3">
    <source>
        <dbReference type="ARBA" id="ARBA00022525"/>
    </source>
</evidence>
<accession>A0A5N5X519</accession>
<dbReference type="PANTHER" id="PTHR33353:SF34">
    <property type="entry name" value="ENDO-BETA-1,4-GLUCANASE D"/>
    <property type="match status" value="1"/>
</dbReference>
<keyword evidence="8" id="KW-0378">Hydrolase</keyword>
<gene>
    <name evidence="8" type="ORF">BDV29DRAFT_189865</name>
</gene>
<dbReference type="Gene3D" id="2.70.50.70">
    <property type="match status" value="1"/>
</dbReference>
<dbReference type="OrthoDB" id="4849160at2759"/>
<evidence type="ECO:0000259" key="7">
    <source>
        <dbReference type="Pfam" id="PF03443"/>
    </source>
</evidence>
<name>A0A5N5X519_9EURO</name>
<dbReference type="AlphaFoldDB" id="A0A5N5X519"/>
<proteinExistence type="predicted"/>
<sequence>MSLSKIASVLLVSVSLVAGHSYVSSVEVDGTTYGGYLVDTYYYESDPPELIACSDIICHRDSSPGALSAPVAPSGTVKMTWNTWPNDHHGPSTLEFFKDDAGGLIDDTDIPETWATDELIDDSYSRSITIPTGVEAGYYVLRHEIIALHGAEDLDGAQNLAQLFTLQEAQQPRLLLLLLLPPLRPLLPSSLLPSVASQTSQVVPSDAQPTGSSGQIEHVINSQPGNVQSAPTNGDSENASSSSPSSATTTTVSTVASSSSSTTSGILSGSCSEEGSWYCDGGTAFQRCVNGQWDASQNMADSTACIAGISEALAILLPRAHLHRK</sequence>
<evidence type="ECO:0000256" key="1">
    <source>
        <dbReference type="ARBA" id="ARBA00001973"/>
    </source>
</evidence>
<keyword evidence="3" id="KW-0964">Secreted</keyword>
<evidence type="ECO:0000313" key="9">
    <source>
        <dbReference type="Proteomes" id="UP000326565"/>
    </source>
</evidence>
<dbReference type="Pfam" id="PF03443">
    <property type="entry name" value="AA9"/>
    <property type="match status" value="1"/>
</dbReference>
<dbReference type="EMBL" id="ML732188">
    <property type="protein sequence ID" value="KAB8075858.1"/>
    <property type="molecule type" value="Genomic_DNA"/>
</dbReference>
<keyword evidence="9" id="KW-1185">Reference proteome</keyword>
<keyword evidence="6" id="KW-0732">Signal</keyword>
<dbReference type="Proteomes" id="UP000326565">
    <property type="component" value="Unassembled WGS sequence"/>
</dbReference>
<feature type="compositionally biased region" description="Polar residues" evidence="5">
    <location>
        <begin position="223"/>
        <end position="238"/>
    </location>
</feature>
<evidence type="ECO:0000256" key="2">
    <source>
        <dbReference type="ARBA" id="ARBA00004613"/>
    </source>
</evidence>
<evidence type="ECO:0000256" key="4">
    <source>
        <dbReference type="ARBA" id="ARBA00023157"/>
    </source>
</evidence>
<feature type="compositionally biased region" description="Low complexity" evidence="5">
    <location>
        <begin position="239"/>
        <end position="264"/>
    </location>
</feature>
<feature type="domain" description="Auxiliary Activity family 9 catalytic" evidence="7">
    <location>
        <begin position="20"/>
        <end position="162"/>
    </location>
</feature>
<organism evidence="8 9">
    <name type="scientific">Aspergillus leporis</name>
    <dbReference type="NCBI Taxonomy" id="41062"/>
    <lineage>
        <taxon>Eukaryota</taxon>
        <taxon>Fungi</taxon>
        <taxon>Dikarya</taxon>
        <taxon>Ascomycota</taxon>
        <taxon>Pezizomycotina</taxon>
        <taxon>Eurotiomycetes</taxon>
        <taxon>Eurotiomycetidae</taxon>
        <taxon>Eurotiales</taxon>
        <taxon>Aspergillaceae</taxon>
        <taxon>Aspergillus</taxon>
        <taxon>Aspergillus subgen. Circumdati</taxon>
    </lineage>
</organism>
<feature type="region of interest" description="Disordered" evidence="5">
    <location>
        <begin position="223"/>
        <end position="266"/>
    </location>
</feature>
<reference evidence="8 9" key="1">
    <citation type="submission" date="2019-04" db="EMBL/GenBank/DDBJ databases">
        <title>Friends and foes A comparative genomics study of 23 Aspergillus species from section Flavi.</title>
        <authorList>
            <consortium name="DOE Joint Genome Institute"/>
            <person name="Kjaerbolling I."/>
            <person name="Vesth T."/>
            <person name="Frisvad J.C."/>
            <person name="Nybo J.L."/>
            <person name="Theobald S."/>
            <person name="Kildgaard S."/>
            <person name="Isbrandt T."/>
            <person name="Kuo A."/>
            <person name="Sato A."/>
            <person name="Lyhne E.K."/>
            <person name="Kogle M.E."/>
            <person name="Wiebenga A."/>
            <person name="Kun R.S."/>
            <person name="Lubbers R.J."/>
            <person name="Makela M.R."/>
            <person name="Barry K."/>
            <person name="Chovatia M."/>
            <person name="Clum A."/>
            <person name="Daum C."/>
            <person name="Haridas S."/>
            <person name="He G."/>
            <person name="LaButti K."/>
            <person name="Lipzen A."/>
            <person name="Mondo S."/>
            <person name="Riley R."/>
            <person name="Salamov A."/>
            <person name="Simmons B.A."/>
            <person name="Magnuson J.K."/>
            <person name="Henrissat B."/>
            <person name="Mortensen U.H."/>
            <person name="Larsen T.O."/>
            <person name="Devries R.P."/>
            <person name="Grigoriev I.V."/>
            <person name="Machida M."/>
            <person name="Baker S.E."/>
            <person name="Andersen M.R."/>
        </authorList>
    </citation>
    <scope>NUCLEOTIDE SEQUENCE [LARGE SCALE GENOMIC DNA]</scope>
    <source>
        <strain evidence="8 9">CBS 151.66</strain>
    </source>
</reference>
<dbReference type="InterPro" id="IPR049892">
    <property type="entry name" value="AA9"/>
</dbReference>
<comment type="subcellular location">
    <subcellularLocation>
        <location evidence="2">Secreted</location>
    </subcellularLocation>
</comment>
<evidence type="ECO:0000256" key="5">
    <source>
        <dbReference type="SAM" id="MobiDB-lite"/>
    </source>
</evidence>